<name>A0A2K2UER8_9ACTN</name>
<organism evidence="1 2">
    <name type="scientific">Enteroscipio rubneri</name>
    <dbReference type="NCBI Taxonomy" id="2070686"/>
    <lineage>
        <taxon>Bacteria</taxon>
        <taxon>Bacillati</taxon>
        <taxon>Actinomycetota</taxon>
        <taxon>Coriobacteriia</taxon>
        <taxon>Eggerthellales</taxon>
        <taxon>Eggerthellaceae</taxon>
        <taxon>Enteroscipio</taxon>
    </lineage>
</organism>
<dbReference type="Proteomes" id="UP000236197">
    <property type="component" value="Unassembled WGS sequence"/>
</dbReference>
<accession>A0A2K2UER8</accession>
<comment type="caution">
    <text evidence="1">The sequence shown here is derived from an EMBL/GenBank/DDBJ whole genome shotgun (WGS) entry which is preliminary data.</text>
</comment>
<reference evidence="2" key="1">
    <citation type="submission" date="2018-01" db="EMBL/GenBank/DDBJ databases">
        <title>Rubneribacter badeniensis gen. nov., sp. nov., and Colonibacter rubneri, gen. nov., sp. nov., WGS of new members of the Eggerthellaceae.</title>
        <authorList>
            <person name="Danylec N."/>
            <person name="Stoll D.A."/>
            <person name="Doetsch A."/>
            <person name="Kulling S.E."/>
            <person name="Huch M."/>
        </authorList>
    </citation>
    <scope>NUCLEOTIDE SEQUENCE [LARGE SCALE GENOMIC DNA]</scope>
    <source>
        <strain evidence="2">ResAG-96</strain>
    </source>
</reference>
<protein>
    <submittedName>
        <fullName evidence="1">Uncharacterized protein</fullName>
    </submittedName>
</protein>
<sequence>MTVSSDQLMNSGAFNRLAHQVAKRLGKRLRYKDPHFTHTHCDLRDELFSAIGIPRGMEVEETSGAEYVAR</sequence>
<dbReference type="RefSeq" id="WP_103264068.1">
    <property type="nucleotide sequence ID" value="NZ_CABMLE010000001.1"/>
</dbReference>
<keyword evidence="2" id="KW-1185">Reference proteome</keyword>
<evidence type="ECO:0000313" key="1">
    <source>
        <dbReference type="EMBL" id="PNV68742.1"/>
    </source>
</evidence>
<evidence type="ECO:0000313" key="2">
    <source>
        <dbReference type="Proteomes" id="UP000236197"/>
    </source>
</evidence>
<proteinExistence type="predicted"/>
<dbReference type="EMBL" id="PPEK01000001">
    <property type="protein sequence ID" value="PNV68742.1"/>
    <property type="molecule type" value="Genomic_DNA"/>
</dbReference>
<dbReference type="AlphaFoldDB" id="A0A2K2UER8"/>
<gene>
    <name evidence="1" type="ORF">C2L71_01835</name>
</gene>